<dbReference type="SUPFAM" id="SSF56935">
    <property type="entry name" value="Porins"/>
    <property type="match status" value="1"/>
</dbReference>
<evidence type="ECO:0000256" key="3">
    <source>
        <dbReference type="ARBA" id="ARBA00022448"/>
    </source>
</evidence>
<evidence type="ECO:0000313" key="14">
    <source>
        <dbReference type="Proteomes" id="UP001056201"/>
    </source>
</evidence>
<keyword evidence="5" id="KW-0812">Transmembrane</keyword>
<evidence type="ECO:0000256" key="9">
    <source>
        <dbReference type="ARBA" id="ARBA00023136"/>
    </source>
</evidence>
<proteinExistence type="predicted"/>
<keyword evidence="7" id="KW-0406">Ion transport</keyword>
<keyword evidence="14" id="KW-1185">Reference proteome</keyword>
<comment type="subcellular location">
    <subcellularLocation>
        <location evidence="1">Cell outer membrane</location>
        <topology evidence="1">Multi-pass membrane protein</topology>
    </subcellularLocation>
</comment>
<keyword evidence="9" id="KW-0472">Membrane</keyword>
<dbReference type="InterPro" id="IPR050298">
    <property type="entry name" value="Gram-neg_bact_OMP"/>
</dbReference>
<feature type="chain" id="PRO_5045778892" evidence="11">
    <location>
        <begin position="32"/>
        <end position="361"/>
    </location>
</feature>
<comment type="subunit">
    <text evidence="2">Homotrimer.</text>
</comment>
<accession>A0ABY4S518</accession>
<reference evidence="13" key="1">
    <citation type="submission" date="2022-05" db="EMBL/GenBank/DDBJ databases">
        <title>An RpoN-dependent PEP-CTERM gene is involved in floc formation of an Aquincola tertiaricarbonis strain.</title>
        <authorList>
            <person name="Qiu D."/>
            <person name="Xia M."/>
        </authorList>
    </citation>
    <scope>NUCLEOTIDE SEQUENCE</scope>
    <source>
        <strain evidence="13">RN12</strain>
    </source>
</reference>
<feature type="signal peptide" evidence="11">
    <location>
        <begin position="1"/>
        <end position="31"/>
    </location>
</feature>
<dbReference type="Pfam" id="PF13609">
    <property type="entry name" value="Porin_4"/>
    <property type="match status" value="1"/>
</dbReference>
<dbReference type="CDD" id="cd00342">
    <property type="entry name" value="gram_neg_porins"/>
    <property type="match status" value="1"/>
</dbReference>
<keyword evidence="10" id="KW-0998">Cell outer membrane</keyword>
<evidence type="ECO:0000256" key="5">
    <source>
        <dbReference type="ARBA" id="ARBA00022692"/>
    </source>
</evidence>
<keyword evidence="4" id="KW-1134">Transmembrane beta strand</keyword>
<evidence type="ECO:0000313" key="13">
    <source>
        <dbReference type="EMBL" id="URI06972.1"/>
    </source>
</evidence>
<evidence type="ECO:0000256" key="2">
    <source>
        <dbReference type="ARBA" id="ARBA00011233"/>
    </source>
</evidence>
<evidence type="ECO:0000256" key="1">
    <source>
        <dbReference type="ARBA" id="ARBA00004571"/>
    </source>
</evidence>
<keyword evidence="8" id="KW-0626">Porin</keyword>
<dbReference type="InterPro" id="IPR023614">
    <property type="entry name" value="Porin_dom_sf"/>
</dbReference>
<feature type="domain" description="Porin" evidence="12">
    <location>
        <begin position="21"/>
        <end position="335"/>
    </location>
</feature>
<protein>
    <submittedName>
        <fullName evidence="13">Porin</fullName>
    </submittedName>
</protein>
<evidence type="ECO:0000259" key="12">
    <source>
        <dbReference type="Pfam" id="PF13609"/>
    </source>
</evidence>
<name>A0ABY4S518_AQUTE</name>
<dbReference type="InterPro" id="IPR033900">
    <property type="entry name" value="Gram_neg_porin_domain"/>
</dbReference>
<dbReference type="PANTHER" id="PTHR34501">
    <property type="entry name" value="PROTEIN YDDL-RELATED"/>
    <property type="match status" value="1"/>
</dbReference>
<dbReference type="PANTHER" id="PTHR34501:SF9">
    <property type="entry name" value="MAJOR OUTER MEMBRANE PROTEIN P.IA"/>
    <property type="match status" value="1"/>
</dbReference>
<organism evidence="13 14">
    <name type="scientific">Aquincola tertiaricarbonis</name>
    <dbReference type="NCBI Taxonomy" id="391953"/>
    <lineage>
        <taxon>Bacteria</taxon>
        <taxon>Pseudomonadati</taxon>
        <taxon>Pseudomonadota</taxon>
        <taxon>Betaproteobacteria</taxon>
        <taxon>Burkholderiales</taxon>
        <taxon>Sphaerotilaceae</taxon>
        <taxon>Aquincola</taxon>
    </lineage>
</organism>
<dbReference type="RefSeq" id="WP_250195237.1">
    <property type="nucleotide sequence ID" value="NZ_CP097635.1"/>
</dbReference>
<evidence type="ECO:0000256" key="6">
    <source>
        <dbReference type="ARBA" id="ARBA00022729"/>
    </source>
</evidence>
<evidence type="ECO:0000256" key="11">
    <source>
        <dbReference type="SAM" id="SignalP"/>
    </source>
</evidence>
<keyword evidence="3" id="KW-0813">Transport</keyword>
<evidence type="ECO:0000256" key="7">
    <source>
        <dbReference type="ARBA" id="ARBA00023065"/>
    </source>
</evidence>
<evidence type="ECO:0000256" key="10">
    <source>
        <dbReference type="ARBA" id="ARBA00023237"/>
    </source>
</evidence>
<evidence type="ECO:0000256" key="4">
    <source>
        <dbReference type="ARBA" id="ARBA00022452"/>
    </source>
</evidence>
<gene>
    <name evidence="13" type="ORF">MW290_13865</name>
</gene>
<keyword evidence="6 11" id="KW-0732">Signal</keyword>
<dbReference type="Gene3D" id="2.40.160.10">
    <property type="entry name" value="Porin"/>
    <property type="match status" value="1"/>
</dbReference>
<sequence length="361" mass="38267">MNRTPSFTQRQRRLPARCVAACALAGLPLLAAAQATSSVTIYGLFDAAVRRASNVGADGASRVSMDDGIFTGSRLGFRTREDLGGGLSALLAMESGFDPSTGASAQASPTADYGQVAAATRFWGREIYIGLRSTDGWGLSLGRQYTLAHQMTARFQPEGNPNSTAHSIFSSHHVARQDNMVKLEAKLAGVELAAARTLGEVAGNNGSDAWAVSAAYTAGPVSLGAYVQRLNNLADTEQRRIVGAGGNWKLTEAFTLLAGAMRRDDEVSPQTNRVWTLGASTRVLPTVTISAAYLHDKQAGSARLAGKRKVAYVTASYAFSKRSDVYAVVDRNEVEGGYAKPAFMGTLGSQNGLVLGLRHRF</sequence>
<dbReference type="Proteomes" id="UP001056201">
    <property type="component" value="Chromosome 1"/>
</dbReference>
<dbReference type="EMBL" id="CP097635">
    <property type="protein sequence ID" value="URI06972.1"/>
    <property type="molecule type" value="Genomic_DNA"/>
</dbReference>
<evidence type="ECO:0000256" key="8">
    <source>
        <dbReference type="ARBA" id="ARBA00023114"/>
    </source>
</evidence>